<name>A0ACB9HP44_9ASTR</name>
<evidence type="ECO:0000313" key="2">
    <source>
        <dbReference type="Proteomes" id="UP001056120"/>
    </source>
</evidence>
<comment type="caution">
    <text evidence="1">The sequence shown here is derived from an EMBL/GenBank/DDBJ whole genome shotgun (WGS) entry which is preliminary data.</text>
</comment>
<organism evidence="1 2">
    <name type="scientific">Smallanthus sonchifolius</name>
    <dbReference type="NCBI Taxonomy" id="185202"/>
    <lineage>
        <taxon>Eukaryota</taxon>
        <taxon>Viridiplantae</taxon>
        <taxon>Streptophyta</taxon>
        <taxon>Embryophyta</taxon>
        <taxon>Tracheophyta</taxon>
        <taxon>Spermatophyta</taxon>
        <taxon>Magnoliopsida</taxon>
        <taxon>eudicotyledons</taxon>
        <taxon>Gunneridae</taxon>
        <taxon>Pentapetalae</taxon>
        <taxon>asterids</taxon>
        <taxon>campanulids</taxon>
        <taxon>Asterales</taxon>
        <taxon>Asteraceae</taxon>
        <taxon>Asteroideae</taxon>
        <taxon>Heliantheae alliance</taxon>
        <taxon>Millerieae</taxon>
        <taxon>Smallanthus</taxon>
    </lineage>
</organism>
<accession>A0ACB9HP44</accession>
<gene>
    <name evidence="1" type="ORF">L1987_32442</name>
</gene>
<dbReference type="EMBL" id="CM042028">
    <property type="protein sequence ID" value="KAI3797188.1"/>
    <property type="molecule type" value="Genomic_DNA"/>
</dbReference>
<reference evidence="1 2" key="2">
    <citation type="journal article" date="2022" name="Mol. Ecol. Resour.">
        <title>The genomes of chicory, endive, great burdock and yacon provide insights into Asteraceae paleo-polyploidization history and plant inulin production.</title>
        <authorList>
            <person name="Fan W."/>
            <person name="Wang S."/>
            <person name="Wang H."/>
            <person name="Wang A."/>
            <person name="Jiang F."/>
            <person name="Liu H."/>
            <person name="Zhao H."/>
            <person name="Xu D."/>
            <person name="Zhang Y."/>
        </authorList>
    </citation>
    <scope>NUCLEOTIDE SEQUENCE [LARGE SCALE GENOMIC DNA]</scope>
    <source>
        <strain evidence="2">cv. Yunnan</strain>
        <tissue evidence="1">Leaves</tissue>
    </source>
</reference>
<proteinExistence type="predicted"/>
<evidence type="ECO:0000313" key="1">
    <source>
        <dbReference type="EMBL" id="KAI3797188.1"/>
    </source>
</evidence>
<keyword evidence="2" id="KW-1185">Reference proteome</keyword>
<protein>
    <submittedName>
        <fullName evidence="1">Uncharacterized protein</fullName>
    </submittedName>
</protein>
<reference evidence="2" key="1">
    <citation type="journal article" date="2022" name="Mol. Ecol. Resour.">
        <title>The genomes of chicory, endive, great burdock and yacon provide insights into Asteraceae palaeo-polyploidization history and plant inulin production.</title>
        <authorList>
            <person name="Fan W."/>
            <person name="Wang S."/>
            <person name="Wang H."/>
            <person name="Wang A."/>
            <person name="Jiang F."/>
            <person name="Liu H."/>
            <person name="Zhao H."/>
            <person name="Xu D."/>
            <person name="Zhang Y."/>
        </authorList>
    </citation>
    <scope>NUCLEOTIDE SEQUENCE [LARGE SCALE GENOMIC DNA]</scope>
    <source>
        <strain evidence="2">cv. Yunnan</strain>
    </source>
</reference>
<dbReference type="Proteomes" id="UP001056120">
    <property type="component" value="Linkage Group LG11"/>
</dbReference>
<sequence length="85" mass="9519">MTSSMLLLSYPLPQSCSTIKPSPPSPNSLEHKFLHTTSVTESPSLSVYSTLVSAFYVFFHSVVRKEGLSQFRTLIQYLSSFADNR</sequence>